<feature type="region of interest" description="Disordered" evidence="1">
    <location>
        <begin position="1"/>
        <end position="112"/>
    </location>
</feature>
<feature type="compositionally biased region" description="Gly residues" evidence="1">
    <location>
        <begin position="56"/>
        <end position="68"/>
    </location>
</feature>
<organism evidence="2 3">
    <name type="scientific">Catenuloplanes niger</name>
    <dbReference type="NCBI Taxonomy" id="587534"/>
    <lineage>
        <taxon>Bacteria</taxon>
        <taxon>Bacillati</taxon>
        <taxon>Actinomycetota</taxon>
        <taxon>Actinomycetes</taxon>
        <taxon>Micromonosporales</taxon>
        <taxon>Micromonosporaceae</taxon>
        <taxon>Catenuloplanes</taxon>
    </lineage>
</organism>
<evidence type="ECO:0000313" key="2">
    <source>
        <dbReference type="EMBL" id="MDR7324596.1"/>
    </source>
</evidence>
<dbReference type="RefSeq" id="WP_310418223.1">
    <property type="nucleotide sequence ID" value="NZ_JAVDYC010000001.1"/>
</dbReference>
<dbReference type="Proteomes" id="UP001183629">
    <property type="component" value="Unassembled WGS sequence"/>
</dbReference>
<protein>
    <submittedName>
        <fullName evidence="2">Uncharacterized protein</fullName>
    </submittedName>
</protein>
<feature type="compositionally biased region" description="Basic and acidic residues" evidence="1">
    <location>
        <begin position="72"/>
        <end position="85"/>
    </location>
</feature>
<evidence type="ECO:0000256" key="1">
    <source>
        <dbReference type="SAM" id="MobiDB-lite"/>
    </source>
</evidence>
<accession>A0AAE4CSV4</accession>
<name>A0AAE4CSV4_9ACTN</name>
<sequence>MSRTRTPGGDATTTRTPDDGAAPGGPAPGRPRTADASSVTAAQQSTQELAWAGRPGRNGGPGRTGAGADGDDMGRRSDWRDRDPADDPQEPQRPPDSYLDGGDPVYHRPGGTAVGYDSSTMWNYDHVAPVPGYHDVVVHGEPNGLFHPGLVGADGDDYPSNWTHPGQIADAIRNNPHYDGGPVRLVSCHTGRVDADAGVPAAGQQVADALGVPVMAPTDAVGTQRPGPAGQTPTIRDNGEWVTFQPRAGAGE</sequence>
<reference evidence="2 3" key="1">
    <citation type="submission" date="2023-07" db="EMBL/GenBank/DDBJ databases">
        <title>Sequencing the genomes of 1000 actinobacteria strains.</title>
        <authorList>
            <person name="Klenk H.-P."/>
        </authorList>
    </citation>
    <scope>NUCLEOTIDE SEQUENCE [LARGE SCALE GENOMIC DNA]</scope>
    <source>
        <strain evidence="2 3">DSM 44711</strain>
    </source>
</reference>
<gene>
    <name evidence="2" type="ORF">J2S44_004846</name>
</gene>
<comment type="caution">
    <text evidence="2">The sequence shown here is derived from an EMBL/GenBank/DDBJ whole genome shotgun (WGS) entry which is preliminary data.</text>
</comment>
<dbReference type="AlphaFoldDB" id="A0AAE4CSV4"/>
<keyword evidence="3" id="KW-1185">Reference proteome</keyword>
<evidence type="ECO:0000313" key="3">
    <source>
        <dbReference type="Proteomes" id="UP001183629"/>
    </source>
</evidence>
<proteinExistence type="predicted"/>
<dbReference type="EMBL" id="JAVDYC010000001">
    <property type="protein sequence ID" value="MDR7324596.1"/>
    <property type="molecule type" value="Genomic_DNA"/>
</dbReference>
<feature type="compositionally biased region" description="Polar residues" evidence="1">
    <location>
        <begin position="37"/>
        <end position="48"/>
    </location>
</feature>
<feature type="region of interest" description="Disordered" evidence="1">
    <location>
        <begin position="219"/>
        <end position="252"/>
    </location>
</feature>